<name>A0A5C7J4T2_9BACT</name>
<evidence type="ECO:0000313" key="4">
    <source>
        <dbReference type="Proteomes" id="UP000321026"/>
    </source>
</evidence>
<proteinExistence type="predicted"/>
<evidence type="ECO:0000256" key="1">
    <source>
        <dbReference type="SAM" id="Phobius"/>
    </source>
</evidence>
<keyword evidence="1" id="KW-0472">Membrane</keyword>
<accession>A0A5C7J4T2</accession>
<keyword evidence="1" id="KW-0812">Transmembrane</keyword>
<feature type="domain" description="Furin-like cysteine-rich" evidence="2">
    <location>
        <begin position="31"/>
        <end position="71"/>
    </location>
</feature>
<dbReference type="InterPro" id="IPR006212">
    <property type="entry name" value="Furin_repeat"/>
</dbReference>
<gene>
    <name evidence="3" type="ORF">E6Q11_05980</name>
</gene>
<evidence type="ECO:0000313" key="3">
    <source>
        <dbReference type="EMBL" id="TXG75912.1"/>
    </source>
</evidence>
<dbReference type="Proteomes" id="UP000321026">
    <property type="component" value="Unassembled WGS sequence"/>
</dbReference>
<dbReference type="EMBL" id="SSDS01000094">
    <property type="protein sequence ID" value="TXG75912.1"/>
    <property type="molecule type" value="Genomic_DNA"/>
</dbReference>
<dbReference type="InterPro" id="IPR006211">
    <property type="entry name" value="Furin-like_Cys-rich_dom"/>
</dbReference>
<reference evidence="3 4" key="1">
    <citation type="submission" date="2018-09" db="EMBL/GenBank/DDBJ databases">
        <title>Metagenome Assembled Genomes from an Advanced Water Purification Facility.</title>
        <authorList>
            <person name="Stamps B.W."/>
            <person name="Spear J.R."/>
        </authorList>
    </citation>
    <scope>NUCLEOTIDE SEQUENCE [LARGE SCALE GENOMIC DNA]</scope>
    <source>
        <strain evidence="3">Bin_63_2</strain>
    </source>
</reference>
<sequence>MVIRWLVSYQYGRIYIYIYAVIYISSSSSIVACHSECMDGCTGPTALECVACAHAQLDSGECASECPSGKVPDSQTKSCTGYSYRYVML</sequence>
<dbReference type="CDD" id="cd00064">
    <property type="entry name" value="FU"/>
    <property type="match status" value="1"/>
</dbReference>
<dbReference type="Gene3D" id="2.10.220.10">
    <property type="entry name" value="Hormone Receptor, Insulin-like Growth Factor Receptor 1, Chain A, domain 2"/>
    <property type="match status" value="1"/>
</dbReference>
<dbReference type="InterPro" id="IPR009030">
    <property type="entry name" value="Growth_fac_rcpt_cys_sf"/>
</dbReference>
<keyword evidence="1" id="KW-1133">Transmembrane helix</keyword>
<dbReference type="PROSITE" id="PS51257">
    <property type="entry name" value="PROKAR_LIPOPROTEIN"/>
    <property type="match status" value="1"/>
</dbReference>
<evidence type="ECO:0000259" key="2">
    <source>
        <dbReference type="Pfam" id="PF00757"/>
    </source>
</evidence>
<comment type="caution">
    <text evidence="3">The sequence shown here is derived from an EMBL/GenBank/DDBJ whole genome shotgun (WGS) entry which is preliminary data.</text>
</comment>
<organism evidence="3 4">
    <name type="scientific">Candidatus Dojkabacteria bacterium</name>
    <dbReference type="NCBI Taxonomy" id="2099670"/>
    <lineage>
        <taxon>Bacteria</taxon>
        <taxon>Candidatus Dojkabacteria</taxon>
    </lineage>
</organism>
<protein>
    <recommendedName>
        <fullName evidence="2">Furin-like cysteine-rich domain-containing protein</fullName>
    </recommendedName>
</protein>
<feature type="transmembrane region" description="Helical" evidence="1">
    <location>
        <begin position="12"/>
        <end position="32"/>
    </location>
</feature>
<dbReference type="AlphaFoldDB" id="A0A5C7J4T2"/>
<dbReference type="SUPFAM" id="SSF57184">
    <property type="entry name" value="Growth factor receptor domain"/>
    <property type="match status" value="1"/>
</dbReference>
<dbReference type="SMART" id="SM00261">
    <property type="entry name" value="FU"/>
    <property type="match status" value="1"/>
</dbReference>
<dbReference type="Pfam" id="PF00757">
    <property type="entry name" value="Furin-like"/>
    <property type="match status" value="1"/>
</dbReference>